<protein>
    <submittedName>
        <fullName evidence="2">Uncharacterized protein</fullName>
    </submittedName>
</protein>
<gene>
    <name evidence="2" type="ORF">AAF712_009885</name>
</gene>
<accession>A0ABR2ZPY1</accession>
<dbReference type="Proteomes" id="UP001437256">
    <property type="component" value="Unassembled WGS sequence"/>
</dbReference>
<evidence type="ECO:0000256" key="1">
    <source>
        <dbReference type="SAM" id="MobiDB-lite"/>
    </source>
</evidence>
<comment type="caution">
    <text evidence="2">The sequence shown here is derived from an EMBL/GenBank/DDBJ whole genome shotgun (WGS) entry which is preliminary data.</text>
</comment>
<evidence type="ECO:0000313" key="3">
    <source>
        <dbReference type="Proteomes" id="UP001437256"/>
    </source>
</evidence>
<keyword evidence="3" id="KW-1185">Reference proteome</keyword>
<proteinExistence type="predicted"/>
<feature type="compositionally biased region" description="Polar residues" evidence="1">
    <location>
        <begin position="34"/>
        <end position="50"/>
    </location>
</feature>
<feature type="region of interest" description="Disordered" evidence="1">
    <location>
        <begin position="1"/>
        <end position="65"/>
    </location>
</feature>
<reference evidence="2 3" key="1">
    <citation type="submission" date="2024-05" db="EMBL/GenBank/DDBJ databases">
        <title>A draft genome resource for the thread blight pathogen Marasmius tenuissimus strain MS-2.</title>
        <authorList>
            <person name="Yulfo-Soto G.E."/>
            <person name="Baruah I.K."/>
            <person name="Amoako-Attah I."/>
            <person name="Bukari Y."/>
            <person name="Meinhardt L.W."/>
            <person name="Bailey B.A."/>
            <person name="Cohen S.P."/>
        </authorList>
    </citation>
    <scope>NUCLEOTIDE SEQUENCE [LARGE SCALE GENOMIC DNA]</scope>
    <source>
        <strain evidence="2 3">MS-2</strain>
    </source>
</reference>
<dbReference type="EMBL" id="JBBXMP010000086">
    <property type="protein sequence ID" value="KAL0063187.1"/>
    <property type="molecule type" value="Genomic_DNA"/>
</dbReference>
<sequence length="478" mass="54774">MPSSSASTSPPPYSPVDPQRSRGAARNGHRGSSHRGNSWARSSRNQPDRNTSLHHHYHACNHQPVPNNTSVNVAVLNQETPLLFHSESQPLESPQSPSLFTRNRTYKLAIFLAGAFTYYLFQRYTYTHTTWINLTASPNCTSIGARTYTAHLVDKPEGFYPNKFCSDIPIIIHGRTIPHPVSCYSEPSQCQTYEHDGQPKTVTCTITRGEWLVDFDEGSCMPTWDPVNAGAQNPTPDDKCLSYKKRGYTAYMSPSRIPPGLDHLQSCLNTPATINHRSLLPEECRLEQSGVYGARFVAEEESSCTPTWVDVQREWRCERYNLKRFSGLMEEVQDLDGLEVCKEVAYNFFGMKEKTPDWCERESSGRIRGHWWIDFNVPECHPVLRDIRDYVSCVWICSLGLALNWLCFDLKGCAETHIKRVEARVDDIGRGEDWYRMCTTTPLWWEGVEYYPIQCESRRILWNAWTVAVFNIHDPRCT</sequence>
<evidence type="ECO:0000313" key="2">
    <source>
        <dbReference type="EMBL" id="KAL0063187.1"/>
    </source>
</evidence>
<organism evidence="2 3">
    <name type="scientific">Marasmius tenuissimus</name>
    <dbReference type="NCBI Taxonomy" id="585030"/>
    <lineage>
        <taxon>Eukaryota</taxon>
        <taxon>Fungi</taxon>
        <taxon>Dikarya</taxon>
        <taxon>Basidiomycota</taxon>
        <taxon>Agaricomycotina</taxon>
        <taxon>Agaricomycetes</taxon>
        <taxon>Agaricomycetidae</taxon>
        <taxon>Agaricales</taxon>
        <taxon>Marasmiineae</taxon>
        <taxon>Marasmiaceae</taxon>
        <taxon>Marasmius</taxon>
    </lineage>
</organism>
<name>A0ABR2ZPY1_9AGAR</name>